<sequence>MGPVGDGLVQESLLDARAESARLQAALHRKAWMIPKEPFIAAGRLVLALAGMLGVVALGLLLAAAVALVQMHIR</sequence>
<keyword evidence="1" id="KW-0812">Transmembrane</keyword>
<comment type="caution">
    <text evidence="2">The sequence shown here is derived from an EMBL/GenBank/DDBJ whole genome shotgun (WGS) entry which is preliminary data.</text>
</comment>
<accession>A0ABN3BZC9</accession>
<evidence type="ECO:0000256" key="1">
    <source>
        <dbReference type="SAM" id="Phobius"/>
    </source>
</evidence>
<keyword evidence="3" id="KW-1185">Reference proteome</keyword>
<name>A0ABN3BZC9_9MICC</name>
<dbReference type="Proteomes" id="UP001500432">
    <property type="component" value="Unassembled WGS sequence"/>
</dbReference>
<feature type="transmembrane region" description="Helical" evidence="1">
    <location>
        <begin position="45"/>
        <end position="69"/>
    </location>
</feature>
<dbReference type="RefSeq" id="WP_344300591.1">
    <property type="nucleotide sequence ID" value="NZ_BAAAQW010000010.1"/>
</dbReference>
<gene>
    <name evidence="2" type="ORF">GCM10009849_30110</name>
</gene>
<protein>
    <submittedName>
        <fullName evidence="2">Uncharacterized protein</fullName>
    </submittedName>
</protein>
<keyword evidence="1" id="KW-0472">Membrane</keyword>
<organism evidence="2 3">
    <name type="scientific">Sinomonas flava</name>
    <dbReference type="NCBI Taxonomy" id="496857"/>
    <lineage>
        <taxon>Bacteria</taxon>
        <taxon>Bacillati</taxon>
        <taxon>Actinomycetota</taxon>
        <taxon>Actinomycetes</taxon>
        <taxon>Micrococcales</taxon>
        <taxon>Micrococcaceae</taxon>
        <taxon>Sinomonas</taxon>
    </lineage>
</organism>
<evidence type="ECO:0000313" key="2">
    <source>
        <dbReference type="EMBL" id="GAA2202289.1"/>
    </source>
</evidence>
<proteinExistence type="predicted"/>
<evidence type="ECO:0000313" key="3">
    <source>
        <dbReference type="Proteomes" id="UP001500432"/>
    </source>
</evidence>
<dbReference type="EMBL" id="BAAAQW010000010">
    <property type="protein sequence ID" value="GAA2202289.1"/>
    <property type="molecule type" value="Genomic_DNA"/>
</dbReference>
<reference evidence="2 3" key="1">
    <citation type="journal article" date="2019" name="Int. J. Syst. Evol. Microbiol.">
        <title>The Global Catalogue of Microorganisms (GCM) 10K type strain sequencing project: providing services to taxonomists for standard genome sequencing and annotation.</title>
        <authorList>
            <consortium name="The Broad Institute Genomics Platform"/>
            <consortium name="The Broad Institute Genome Sequencing Center for Infectious Disease"/>
            <person name="Wu L."/>
            <person name="Ma J."/>
        </authorList>
    </citation>
    <scope>NUCLEOTIDE SEQUENCE [LARGE SCALE GENOMIC DNA]</scope>
    <source>
        <strain evidence="2 3">JCM 16034</strain>
    </source>
</reference>
<keyword evidence="1" id="KW-1133">Transmembrane helix</keyword>